<accession>A0A6L2NFN6</accession>
<dbReference type="AlphaFoldDB" id="A0A6L2NFN6"/>
<dbReference type="EMBL" id="BKCJ010009022">
    <property type="protein sequence ID" value="GEU85033.1"/>
    <property type="molecule type" value="Genomic_DNA"/>
</dbReference>
<name>A0A6L2NFN6_TANCI</name>
<comment type="caution">
    <text evidence="2">The sequence shown here is derived from an EMBL/GenBank/DDBJ whole genome shotgun (WGS) entry which is preliminary data.</text>
</comment>
<sequence length="215" mass="24604">MIRDNQFDGRIRSNPYRHIADFIEISNLFQYGENQEEAVMLRTFPFSLSGEAKSWVNELDEGTITSHGQTKGTIIEIFYHGLDVPTQGILDAEGIFLYNIPNEAFKILDDKSETRMIWVMLNLSKKMRLNLFKPPFQTMPKPSSIVSNSPNVSPFLKNCTMRIPYMNSKTFADDTLSNHVGDKELKSYEGIGTGRMTRKKIEKDDNGLLKEPNKD</sequence>
<evidence type="ECO:0000313" key="2">
    <source>
        <dbReference type="EMBL" id="GEU85033.1"/>
    </source>
</evidence>
<feature type="compositionally biased region" description="Basic and acidic residues" evidence="1">
    <location>
        <begin position="199"/>
        <end position="215"/>
    </location>
</feature>
<reference evidence="2" key="1">
    <citation type="journal article" date="2019" name="Sci. Rep.">
        <title>Draft genome of Tanacetum cinerariifolium, the natural source of mosquito coil.</title>
        <authorList>
            <person name="Yamashiro T."/>
            <person name="Shiraishi A."/>
            <person name="Satake H."/>
            <person name="Nakayama K."/>
        </authorList>
    </citation>
    <scope>NUCLEOTIDE SEQUENCE</scope>
</reference>
<proteinExistence type="predicted"/>
<feature type="region of interest" description="Disordered" evidence="1">
    <location>
        <begin position="192"/>
        <end position="215"/>
    </location>
</feature>
<gene>
    <name evidence="2" type="ORF">Tci_057011</name>
</gene>
<evidence type="ECO:0000256" key="1">
    <source>
        <dbReference type="SAM" id="MobiDB-lite"/>
    </source>
</evidence>
<protein>
    <recommendedName>
        <fullName evidence="3">Reverse transcriptase domain-containing protein</fullName>
    </recommendedName>
</protein>
<evidence type="ECO:0008006" key="3">
    <source>
        <dbReference type="Google" id="ProtNLM"/>
    </source>
</evidence>
<organism evidence="2">
    <name type="scientific">Tanacetum cinerariifolium</name>
    <name type="common">Dalmatian daisy</name>
    <name type="synonym">Chrysanthemum cinerariifolium</name>
    <dbReference type="NCBI Taxonomy" id="118510"/>
    <lineage>
        <taxon>Eukaryota</taxon>
        <taxon>Viridiplantae</taxon>
        <taxon>Streptophyta</taxon>
        <taxon>Embryophyta</taxon>
        <taxon>Tracheophyta</taxon>
        <taxon>Spermatophyta</taxon>
        <taxon>Magnoliopsida</taxon>
        <taxon>eudicotyledons</taxon>
        <taxon>Gunneridae</taxon>
        <taxon>Pentapetalae</taxon>
        <taxon>asterids</taxon>
        <taxon>campanulids</taxon>
        <taxon>Asterales</taxon>
        <taxon>Asteraceae</taxon>
        <taxon>Asteroideae</taxon>
        <taxon>Anthemideae</taxon>
        <taxon>Anthemidinae</taxon>
        <taxon>Tanacetum</taxon>
    </lineage>
</organism>